<dbReference type="EMBL" id="JXAK01000001">
    <property type="protein sequence ID" value="KIL42543.1"/>
    <property type="molecule type" value="Genomic_DNA"/>
</dbReference>
<name>A0ABR5ANW9_9BACL</name>
<proteinExistence type="predicted"/>
<evidence type="ECO:0000259" key="1">
    <source>
        <dbReference type="Pfam" id="PF06032"/>
    </source>
</evidence>
<feature type="domain" description="S-Me-THD-like C-terminal" evidence="2">
    <location>
        <begin position="165"/>
        <end position="317"/>
    </location>
</feature>
<evidence type="ECO:0000313" key="3">
    <source>
        <dbReference type="EMBL" id="KIL42543.1"/>
    </source>
</evidence>
<feature type="domain" description="S-Me-THD N-terminal" evidence="1">
    <location>
        <begin position="6"/>
        <end position="139"/>
    </location>
</feature>
<dbReference type="Gene3D" id="2.40.390.10">
    <property type="entry name" value="CV3147-like"/>
    <property type="match status" value="1"/>
</dbReference>
<comment type="caution">
    <text evidence="3">The sequence shown here is derived from an EMBL/GenBank/DDBJ whole genome shotgun (WGS) entry which is preliminary data.</text>
</comment>
<dbReference type="InterPro" id="IPR027479">
    <property type="entry name" value="S-Me-THD_N_sf"/>
</dbReference>
<dbReference type="Pfam" id="PF06032">
    <property type="entry name" value="S-Me-THD_N"/>
    <property type="match status" value="1"/>
</dbReference>
<sequence>MAEYAVYGGAVLGGGGGGWIEDGLKIARLALEIGQLELTPFDKFAASDLLVTVSMVGAPAAKDRFVMPVHYAKALDLLSQKIGRPIRGLHTNENGAGTTVNGWFQSAITGIPLADFACNGRAHPTGAMGSMNLSEVEGYVSHQAAVGGNEANYVEMSISGPLERAASMIRKASVEAGGLVAVARNPVTADYARQNGAPGAISQAIAVGEALLSHKGEAAIDAAIAKLGGKVVTAGTVTDFTLETSGGFDAGIVRIDGKVEMTFWNEYMTLEKDGERLATFPDLIMTLDAKTARPIVTAAMEKGQQVAVIAVPKRNLLLSTTMYNEKLMKPVEDVINKPVIPYMA</sequence>
<dbReference type="Gene3D" id="3.40.1610.10">
    <property type="entry name" value="CV3147-like domain"/>
    <property type="match status" value="1"/>
</dbReference>
<protein>
    <submittedName>
        <fullName evidence="3">OsrF</fullName>
    </submittedName>
</protein>
<evidence type="ECO:0000313" key="4">
    <source>
        <dbReference type="Proteomes" id="UP000031967"/>
    </source>
</evidence>
<dbReference type="SUPFAM" id="SSF160991">
    <property type="entry name" value="CV3147-like"/>
    <property type="match status" value="1"/>
</dbReference>
<dbReference type="InterPro" id="IPR024071">
    <property type="entry name" value="S-Me-THD_C_sf"/>
</dbReference>
<evidence type="ECO:0000259" key="2">
    <source>
        <dbReference type="Pfam" id="PF20906"/>
    </source>
</evidence>
<accession>A0ABR5ANW9</accession>
<gene>
    <name evidence="3" type="ORF">SD70_00575</name>
</gene>
<dbReference type="Pfam" id="PF20906">
    <property type="entry name" value="S-Me-THD_C"/>
    <property type="match status" value="1"/>
</dbReference>
<dbReference type="InterPro" id="IPR010318">
    <property type="entry name" value="S-Me-THD_N"/>
</dbReference>
<dbReference type="RefSeq" id="WP_041044868.1">
    <property type="nucleotide sequence ID" value="NZ_JXAK01000001.1"/>
</dbReference>
<keyword evidence="4" id="KW-1185">Reference proteome</keyword>
<dbReference type="InterPro" id="IPR048350">
    <property type="entry name" value="S-Me-THD-like_C"/>
</dbReference>
<dbReference type="Proteomes" id="UP000031967">
    <property type="component" value="Unassembled WGS sequence"/>
</dbReference>
<reference evidence="3 4" key="1">
    <citation type="submission" date="2014-12" db="EMBL/GenBank/DDBJ databases">
        <title>Draft genome sequence of Paenibacillus kamchatkensis strain B-2647.</title>
        <authorList>
            <person name="Karlyshev A.V."/>
            <person name="Kudryashova E.B."/>
        </authorList>
    </citation>
    <scope>NUCLEOTIDE SEQUENCE [LARGE SCALE GENOMIC DNA]</scope>
    <source>
        <strain evidence="3 4">VKM B-2647</strain>
    </source>
</reference>
<organism evidence="3 4">
    <name type="scientific">Gordoniibacillus kamchatkensis</name>
    <dbReference type="NCBI Taxonomy" id="1590651"/>
    <lineage>
        <taxon>Bacteria</taxon>
        <taxon>Bacillati</taxon>
        <taxon>Bacillota</taxon>
        <taxon>Bacilli</taxon>
        <taxon>Bacillales</taxon>
        <taxon>Paenibacillaceae</taxon>
        <taxon>Gordoniibacillus</taxon>
    </lineage>
</organism>